<dbReference type="InterPro" id="IPR006533">
    <property type="entry name" value="T6SS_Vgr_RhsGE"/>
</dbReference>
<sequence length="583" mass="61844">MSARALPTASQTGLVTFTLKVGGRVLGRTYRLKSIVVSREFNRIPKAILTLLDGNAATGEFPVSNEATFLPGQLLEISVGYDSTEEPVFKGLIVKQALRIRPDRSPELTVEARHEAVRMALARRCRYFNDQTDGTVLETLLGDYGLTADVPATETTHAGLVQYHATDWDFLLARAEANGLLVCAGDEAVKAAKPDFSPEPALELTFGATMLAFDAELDARTQPDGLDAQSWQPADGSRLDLPAAEPGLPEAGNFSAVELAASLGQTQTLRHDGGLTPPDLQAWADGRLQRQRLAKLRGRVRFRGCKALNPGDLVALAGVGERFSGTVLVSGVRHEISGGAWTTDVQFGLSPVPFFEETDGLPAVAAPPAGGLLPAVRGLHVGVVTALDDPEGGFRVRVRMPAVGEADEGVWARMALLDAGSNRGTLFRPEVGDEVVVGFFEDDPRFPVVLGGLHSAAQPAPLNPTDANPQKGIFSRENLKLLFDDEKKSIQLETPSGKKITLDEQAGTLQLEDENRNKITLKKSGVTVESGGNLALKAVGTLSLQAAQLSLSANASLAVKATGSLQLESSGTAILKGAVVMIN</sequence>
<dbReference type="InterPro" id="IPR037026">
    <property type="entry name" value="Vgr_OB-fold_dom_sf"/>
</dbReference>
<keyword evidence="3" id="KW-1185">Reference proteome</keyword>
<organism evidence="2 3">
    <name type="scientific">Umezakia ovalisporum FSS-43</name>
    <dbReference type="NCBI Taxonomy" id="2740520"/>
    <lineage>
        <taxon>Bacteria</taxon>
        <taxon>Bacillati</taxon>
        <taxon>Cyanobacteriota</taxon>
        <taxon>Cyanophyceae</taxon>
        <taxon>Nostocales</taxon>
        <taxon>Nodulariaceae</taxon>
        <taxon>Umezakia</taxon>
    </lineage>
</organism>
<dbReference type="InterPro" id="IPR006531">
    <property type="entry name" value="Gp5/Vgr_OB"/>
</dbReference>
<reference evidence="2 3" key="1">
    <citation type="journal article" date="2023" name="J. Phycol.">
        <title>Chrysosporum ovalisporum is synonymous with the true-branching cyanobacterium Umezakia natans (Nostocales/Aphanizomenonaceae).</title>
        <authorList>
            <person name="McGregor G.B."/>
            <person name="Sendall B.C."/>
            <person name="Niiyama Y."/>
            <person name="Tuji A."/>
            <person name="Willis A."/>
        </authorList>
    </citation>
    <scope>NUCLEOTIDE SEQUENCE [LARGE SCALE GENOMIC DNA]</scope>
    <source>
        <strain evidence="2 3">FSS-43</strain>
    </source>
</reference>
<name>A0ABT6K5R1_9CYAN</name>
<evidence type="ECO:0000313" key="3">
    <source>
        <dbReference type="Proteomes" id="UP001159371"/>
    </source>
</evidence>
<evidence type="ECO:0000259" key="1">
    <source>
        <dbReference type="Pfam" id="PF04717"/>
    </source>
</evidence>
<dbReference type="Pfam" id="PF04717">
    <property type="entry name" value="Phage_base_V"/>
    <property type="match status" value="1"/>
</dbReference>
<dbReference type="SUPFAM" id="SSF69255">
    <property type="entry name" value="gp5 N-terminal domain-like"/>
    <property type="match status" value="1"/>
</dbReference>
<dbReference type="Proteomes" id="UP001159371">
    <property type="component" value="Unassembled WGS sequence"/>
</dbReference>
<feature type="domain" description="Gp5/Type VI secretion system Vgr protein OB-fold" evidence="1">
    <location>
        <begin position="381"/>
        <end position="454"/>
    </location>
</feature>
<dbReference type="Gene3D" id="3.55.50.10">
    <property type="entry name" value="Baseplate protein-like domains"/>
    <property type="match status" value="1"/>
</dbReference>
<proteinExistence type="predicted"/>
<dbReference type="EMBL" id="JANQDO010000085">
    <property type="protein sequence ID" value="MDH6057680.1"/>
    <property type="molecule type" value="Genomic_DNA"/>
</dbReference>
<dbReference type="SUPFAM" id="SSF69279">
    <property type="entry name" value="Phage tail proteins"/>
    <property type="match status" value="1"/>
</dbReference>
<dbReference type="Pfam" id="PF05954">
    <property type="entry name" value="Phage_GPD"/>
    <property type="match status" value="1"/>
</dbReference>
<accession>A0ABT6K5R1</accession>
<dbReference type="RefSeq" id="WP_280657215.1">
    <property type="nucleotide sequence ID" value="NZ_JANQDO010000085.1"/>
</dbReference>
<dbReference type="NCBIfam" id="TIGR01646">
    <property type="entry name" value="vgr_GE"/>
    <property type="match status" value="1"/>
</dbReference>
<gene>
    <name evidence="2" type="primary">vgrG</name>
    <name evidence="2" type="ORF">NWP19_13050</name>
</gene>
<evidence type="ECO:0000313" key="2">
    <source>
        <dbReference type="EMBL" id="MDH6057680.1"/>
    </source>
</evidence>
<comment type="caution">
    <text evidence="2">The sequence shown here is derived from an EMBL/GenBank/DDBJ whole genome shotgun (WGS) entry which is preliminary data.</text>
</comment>
<dbReference type="Gene3D" id="2.40.50.230">
    <property type="entry name" value="Gp5 N-terminal domain"/>
    <property type="match status" value="1"/>
</dbReference>
<protein>
    <submittedName>
        <fullName evidence="2">Type VI secretion system tip protein VgrG</fullName>
    </submittedName>
</protein>